<comment type="similarity">
    <text evidence="1">Belongs to the RelE toxin family.</text>
</comment>
<reference evidence="4" key="1">
    <citation type="submission" date="2016-10" db="EMBL/GenBank/DDBJ databases">
        <authorList>
            <person name="Wibberg D."/>
        </authorList>
    </citation>
    <scope>NUCLEOTIDE SEQUENCE [LARGE SCALE GENOMIC DNA]</scope>
</reference>
<dbReference type="Gene3D" id="3.30.2310.20">
    <property type="entry name" value="RelE-like"/>
    <property type="match status" value="1"/>
</dbReference>
<name>A0A1R3TG05_9HYPH</name>
<evidence type="ECO:0000313" key="4">
    <source>
        <dbReference type="Proteomes" id="UP000187891"/>
    </source>
</evidence>
<evidence type="ECO:0000256" key="2">
    <source>
        <dbReference type="ARBA" id="ARBA00022649"/>
    </source>
</evidence>
<keyword evidence="2" id="KW-1277">Toxin-antitoxin system</keyword>
<dbReference type="PANTHER" id="PTHR33755:SF7">
    <property type="entry name" value="TOXIN MODULE OF TOXIN-ANTITOXIN SYSTEM RELE_STBE FAMILY"/>
    <property type="match status" value="1"/>
</dbReference>
<dbReference type="Proteomes" id="UP000187891">
    <property type="component" value="Unassembled WGS sequence"/>
</dbReference>
<proteinExistence type="inferred from homology"/>
<organism evidence="3 4">
    <name type="scientific">Agrobacterium rosae</name>
    <dbReference type="NCBI Taxonomy" id="1972867"/>
    <lineage>
        <taxon>Bacteria</taxon>
        <taxon>Pseudomonadati</taxon>
        <taxon>Pseudomonadota</taxon>
        <taxon>Alphaproteobacteria</taxon>
        <taxon>Hyphomicrobiales</taxon>
        <taxon>Rhizobiaceae</taxon>
        <taxon>Rhizobium/Agrobacterium group</taxon>
        <taxon>Agrobacterium</taxon>
    </lineage>
</organism>
<dbReference type="Pfam" id="PF05016">
    <property type="entry name" value="ParE_toxin"/>
    <property type="match status" value="1"/>
</dbReference>
<dbReference type="InterPro" id="IPR051803">
    <property type="entry name" value="TA_system_RelE-like_toxin"/>
</dbReference>
<dbReference type="InterPro" id="IPR007712">
    <property type="entry name" value="RelE/ParE_toxin"/>
</dbReference>
<evidence type="ECO:0000313" key="3">
    <source>
        <dbReference type="EMBL" id="SCX05651.1"/>
    </source>
</evidence>
<dbReference type="STRING" id="1907666.DSM25559_0548"/>
<evidence type="ECO:0000256" key="1">
    <source>
        <dbReference type="ARBA" id="ARBA00006226"/>
    </source>
</evidence>
<dbReference type="AlphaFoldDB" id="A0A1R3TG05"/>
<dbReference type="EMBL" id="FMUE01000001">
    <property type="protein sequence ID" value="SCX05651.1"/>
    <property type="molecule type" value="Genomic_DNA"/>
</dbReference>
<sequence length="97" mass="10916">MPQLIWTPEALAAVQRCYRFLAQKNPDAASRAVKAIRDQMRIVEAHPAIGRPADKMASEFRELLIPFGESGYVALYRQDGELVVVLALRHQSEAGYF</sequence>
<dbReference type="InterPro" id="IPR035093">
    <property type="entry name" value="RelE/ParE_toxin_dom_sf"/>
</dbReference>
<dbReference type="PANTHER" id="PTHR33755">
    <property type="entry name" value="TOXIN PARE1-RELATED"/>
    <property type="match status" value="1"/>
</dbReference>
<dbReference type="RefSeq" id="WP_077117680.1">
    <property type="nucleotide sequence ID" value="NZ_FMUE01000001.1"/>
</dbReference>
<gene>
    <name evidence="3" type="primary">relE3</name>
    <name evidence="3" type="ORF">DSM25559_0548</name>
</gene>
<accession>A0A1R3TG05</accession>
<protein>
    <submittedName>
        <fullName evidence="3">Toxin RelE3</fullName>
    </submittedName>
</protein>